<evidence type="ECO:0000313" key="1">
    <source>
        <dbReference type="EnsemblMetazoa" id="PPA37062.1"/>
    </source>
</evidence>
<keyword evidence="2" id="KW-1185">Reference proteome</keyword>
<dbReference type="AlphaFoldDB" id="A0A454Y7G0"/>
<reference evidence="1" key="2">
    <citation type="submission" date="2022-06" db="UniProtKB">
        <authorList>
            <consortium name="EnsemblMetazoa"/>
        </authorList>
    </citation>
    <scope>IDENTIFICATION</scope>
    <source>
        <strain evidence="1">PS312</strain>
    </source>
</reference>
<organism evidence="1 2">
    <name type="scientific">Pristionchus pacificus</name>
    <name type="common">Parasitic nematode worm</name>
    <dbReference type="NCBI Taxonomy" id="54126"/>
    <lineage>
        <taxon>Eukaryota</taxon>
        <taxon>Metazoa</taxon>
        <taxon>Ecdysozoa</taxon>
        <taxon>Nematoda</taxon>
        <taxon>Chromadorea</taxon>
        <taxon>Rhabditida</taxon>
        <taxon>Rhabditina</taxon>
        <taxon>Diplogasteromorpha</taxon>
        <taxon>Diplogasteroidea</taxon>
        <taxon>Neodiplogasteridae</taxon>
        <taxon>Pristionchus</taxon>
    </lineage>
</organism>
<reference evidence="2" key="1">
    <citation type="journal article" date="2008" name="Nat. Genet.">
        <title>The Pristionchus pacificus genome provides a unique perspective on nematode lifestyle and parasitism.</title>
        <authorList>
            <person name="Dieterich C."/>
            <person name="Clifton S.W."/>
            <person name="Schuster L.N."/>
            <person name="Chinwalla A."/>
            <person name="Delehaunty K."/>
            <person name="Dinkelacker I."/>
            <person name="Fulton L."/>
            <person name="Fulton R."/>
            <person name="Godfrey J."/>
            <person name="Minx P."/>
            <person name="Mitreva M."/>
            <person name="Roeseler W."/>
            <person name="Tian H."/>
            <person name="Witte H."/>
            <person name="Yang S.P."/>
            <person name="Wilson R.K."/>
            <person name="Sommer R.J."/>
        </authorList>
    </citation>
    <scope>NUCLEOTIDE SEQUENCE [LARGE SCALE GENOMIC DNA]</scope>
    <source>
        <strain evidence="2">PS312</strain>
    </source>
</reference>
<dbReference type="Proteomes" id="UP000005239">
    <property type="component" value="Unassembled WGS sequence"/>
</dbReference>
<sequence>MPSSLSSTTTRATPKNYVNLTKTHIAKNLEEHDQAFLGDASLNAYGDVTYITVMGLNEPVQSVNYMLGLSWVEEKFISAFELHKVKLAENY</sequence>
<accession>A0A8R1YV50</accession>
<dbReference type="EnsemblMetazoa" id="PPA37062.1">
    <property type="protein sequence ID" value="PPA37062.1"/>
    <property type="gene ID" value="WBGene00275431"/>
</dbReference>
<gene>
    <name evidence="1" type="primary">WBGene00275431</name>
</gene>
<name>A0A454Y7G0_PRIPA</name>
<evidence type="ECO:0000313" key="2">
    <source>
        <dbReference type="Proteomes" id="UP000005239"/>
    </source>
</evidence>
<protein>
    <submittedName>
        <fullName evidence="1">Uncharacterized protein</fullName>
    </submittedName>
</protein>
<accession>A0A454Y7G0</accession>
<proteinExistence type="predicted"/>